<dbReference type="RefSeq" id="WP_317697196.1">
    <property type="nucleotide sequence ID" value="NZ_AP026801.1"/>
</dbReference>
<keyword evidence="5" id="KW-1185">Reference proteome</keyword>
<keyword evidence="2" id="KW-0808">Transferase</keyword>
<organism evidence="4 5">
    <name type="scientific">Xylocopilactobacillus apis</name>
    <dbReference type="NCBI Taxonomy" id="2932183"/>
    <lineage>
        <taxon>Bacteria</taxon>
        <taxon>Bacillati</taxon>
        <taxon>Bacillota</taxon>
        <taxon>Bacilli</taxon>
        <taxon>Lactobacillales</taxon>
        <taxon>Lactobacillaceae</taxon>
        <taxon>Xylocopilactobacillus</taxon>
    </lineage>
</organism>
<evidence type="ECO:0000313" key="4">
    <source>
        <dbReference type="EMBL" id="BDR55689.1"/>
    </source>
</evidence>
<evidence type="ECO:0000313" key="5">
    <source>
        <dbReference type="Proteomes" id="UP001321804"/>
    </source>
</evidence>
<dbReference type="Pfam" id="PF00534">
    <property type="entry name" value="Glycos_transf_1"/>
    <property type="match status" value="1"/>
</dbReference>
<accession>A0AAU9CWF9</accession>
<dbReference type="Gene3D" id="3.40.50.2000">
    <property type="entry name" value="Glycogen Phosphorylase B"/>
    <property type="match status" value="3"/>
</dbReference>
<keyword evidence="1" id="KW-0328">Glycosyltransferase</keyword>
<evidence type="ECO:0000256" key="2">
    <source>
        <dbReference type="ARBA" id="ARBA00022679"/>
    </source>
</evidence>
<evidence type="ECO:0000259" key="3">
    <source>
        <dbReference type="Pfam" id="PF00534"/>
    </source>
</evidence>
<dbReference type="InterPro" id="IPR001296">
    <property type="entry name" value="Glyco_trans_1"/>
</dbReference>
<gene>
    <name evidence="4" type="primary">tagE3</name>
    <name evidence="4" type="ORF">KIMC2_02510</name>
</gene>
<feature type="domain" description="Glycosyl transferase family 1" evidence="3">
    <location>
        <begin position="327"/>
        <end position="487"/>
    </location>
</feature>
<name>A0AAU9CWF9_9LACO</name>
<dbReference type="PANTHER" id="PTHR12526">
    <property type="entry name" value="GLYCOSYLTRANSFERASE"/>
    <property type="match status" value="1"/>
</dbReference>
<dbReference type="PANTHER" id="PTHR12526:SF629">
    <property type="entry name" value="TEICHURONIC ACID BIOSYNTHESIS GLYCOSYLTRANSFERASE TUAH-RELATED"/>
    <property type="match status" value="1"/>
</dbReference>
<evidence type="ECO:0000256" key="1">
    <source>
        <dbReference type="ARBA" id="ARBA00022676"/>
    </source>
</evidence>
<dbReference type="GO" id="GO:0016757">
    <property type="term" value="F:glycosyltransferase activity"/>
    <property type="evidence" value="ECO:0007669"/>
    <property type="project" value="UniProtKB-KW"/>
</dbReference>
<dbReference type="Proteomes" id="UP001321804">
    <property type="component" value="Chromosome"/>
</dbReference>
<dbReference type="SUPFAM" id="SSF53756">
    <property type="entry name" value="UDP-Glycosyltransferase/glycogen phosphorylase"/>
    <property type="match status" value="1"/>
</dbReference>
<dbReference type="EMBL" id="AP026801">
    <property type="protein sequence ID" value="BDR55689.1"/>
    <property type="molecule type" value="Genomic_DNA"/>
</dbReference>
<proteinExistence type="predicted"/>
<sequence>MNFFLTNNISESMSGIEHAQIKRLHLFHDEGGEAMIVTVKHWTNTHTVLEHIGIPNDQHINAFDFYQGTQKVEQKENGIKQYEEDDNYEVEFMGPNGADIAYRVLNKESKETYIIQVNPNNNQITSFVYMEADGQSFKKYDYYDERGFLSSRTEIDPQRRPIHEQYFDLNGNVVIEIKTAYPRNIQTVISIKVKYQDETITLGNTEEFQSRFYDDLNLLYGNGEKVNNFFSDRMELTHSLAKMKTPAYKYMMIHNVHAYDSHDIMHSKLNENYEYGLRNVALFDGILVPTHQQQLDIRARFSSVDTKVYYVPVGIADPDIKYADFEKRDHKTILAVARLAPEKRLEDLIKAFSKVHKEVPDAKLDVWGYAMNDFEVNKLLIAINRFALQDTVRLRGYTQNIGEIYDHSICLANTSKVEGAPLSMVEAINHGVPIVAYDIKYGAAQIIHESENGYLIKEGDTDQMAQTLINILKDPFLQKTLSTRAYESAARFYPHAVWEMWQQVLTHSDPIE</sequence>
<protein>
    <submittedName>
        <fullName evidence="4">Poly(Glycerol-phosphate) alpha-glucosyltransferase</fullName>
    </submittedName>
</protein>
<reference evidence="4 5" key="1">
    <citation type="journal article" date="2023" name="Microbiol. Spectr.">
        <title>Symbiosis of Carpenter Bees with Uncharacterized Lactic Acid Bacteria Showing NAD Auxotrophy.</title>
        <authorList>
            <person name="Kawasaki S."/>
            <person name="Ozawa K."/>
            <person name="Mori T."/>
            <person name="Yamamoto A."/>
            <person name="Ito M."/>
            <person name="Ohkuma M."/>
            <person name="Sakamoto M."/>
            <person name="Matsutani M."/>
        </authorList>
    </citation>
    <scope>NUCLEOTIDE SEQUENCE [LARGE SCALE GENOMIC DNA]</scope>
    <source>
        <strain evidence="4 5">KimC2</strain>
    </source>
</reference>
<dbReference type="KEGG" id="xak:KIMC2_02510"/>
<dbReference type="AlphaFoldDB" id="A0AAU9CWF9"/>